<organism evidence="1">
    <name type="scientific">Rhizophora mucronata</name>
    <name type="common">Asiatic mangrove</name>
    <dbReference type="NCBI Taxonomy" id="61149"/>
    <lineage>
        <taxon>Eukaryota</taxon>
        <taxon>Viridiplantae</taxon>
        <taxon>Streptophyta</taxon>
        <taxon>Embryophyta</taxon>
        <taxon>Tracheophyta</taxon>
        <taxon>Spermatophyta</taxon>
        <taxon>Magnoliopsida</taxon>
        <taxon>eudicotyledons</taxon>
        <taxon>Gunneridae</taxon>
        <taxon>Pentapetalae</taxon>
        <taxon>rosids</taxon>
        <taxon>fabids</taxon>
        <taxon>Malpighiales</taxon>
        <taxon>Rhizophoraceae</taxon>
        <taxon>Rhizophora</taxon>
    </lineage>
</organism>
<evidence type="ECO:0000313" key="1">
    <source>
        <dbReference type="EMBL" id="MBW90863.1"/>
    </source>
</evidence>
<name>A0A2P2JBP0_RHIMU</name>
<sequence length="28" mass="3420">MLRQVCLLKTYKIKNIATERTKIYICIY</sequence>
<dbReference type="EMBL" id="GGEC01010380">
    <property type="protein sequence ID" value="MBW90863.1"/>
    <property type="molecule type" value="Transcribed_RNA"/>
</dbReference>
<reference evidence="1" key="1">
    <citation type="submission" date="2018-02" db="EMBL/GenBank/DDBJ databases">
        <title>Rhizophora mucronata_Transcriptome.</title>
        <authorList>
            <person name="Meera S.P."/>
            <person name="Sreeshan A."/>
            <person name="Augustine A."/>
        </authorList>
    </citation>
    <scope>NUCLEOTIDE SEQUENCE</scope>
    <source>
        <tissue evidence="1">Leaf</tissue>
    </source>
</reference>
<protein>
    <submittedName>
        <fullName evidence="1">Uncharacterized protein</fullName>
    </submittedName>
</protein>
<proteinExistence type="predicted"/>
<dbReference type="AlphaFoldDB" id="A0A2P2JBP0"/>
<accession>A0A2P2JBP0</accession>